<dbReference type="Proteomes" id="UP000427281">
    <property type="component" value="Chromosome"/>
</dbReference>
<reference evidence="2 3" key="1">
    <citation type="submission" date="2019-09" db="EMBL/GenBank/DDBJ databases">
        <title>Gimesia benthica sp. nov., a novel bacterium isolated from deep-sea water of the Northwest Indian Ocean.</title>
        <authorList>
            <person name="Dai X."/>
        </authorList>
    </citation>
    <scope>NUCLEOTIDE SEQUENCE [LARGE SCALE GENOMIC DNA]</scope>
    <source>
        <strain evidence="2 3">E7</strain>
    </source>
</reference>
<keyword evidence="3" id="KW-1185">Reference proteome</keyword>
<protein>
    <submittedName>
        <fullName evidence="2">Uncharacterized protein</fullName>
    </submittedName>
</protein>
<dbReference type="EMBL" id="CP043930">
    <property type="protein sequence ID" value="QGQ24126.1"/>
    <property type="molecule type" value="Genomic_DNA"/>
</dbReference>
<evidence type="ECO:0000313" key="2">
    <source>
        <dbReference type="EMBL" id="QGQ24126.1"/>
    </source>
</evidence>
<name>A0A6I6ADP4_9PLAN</name>
<proteinExistence type="predicted"/>
<feature type="region of interest" description="Disordered" evidence="1">
    <location>
        <begin position="96"/>
        <end position="119"/>
    </location>
</feature>
<dbReference type="KEGG" id="gim:F1728_16140"/>
<dbReference type="RefSeq" id="WP_155365000.1">
    <property type="nucleotide sequence ID" value="NZ_CP043930.1"/>
</dbReference>
<accession>A0A6I6ADP4</accession>
<evidence type="ECO:0000256" key="1">
    <source>
        <dbReference type="SAM" id="MobiDB-lite"/>
    </source>
</evidence>
<gene>
    <name evidence="2" type="ORF">F1728_16140</name>
</gene>
<feature type="compositionally biased region" description="Basic and acidic residues" evidence="1">
    <location>
        <begin position="104"/>
        <end position="119"/>
    </location>
</feature>
<dbReference type="AlphaFoldDB" id="A0A6I6ADP4"/>
<evidence type="ECO:0000313" key="3">
    <source>
        <dbReference type="Proteomes" id="UP000427281"/>
    </source>
</evidence>
<sequence length="119" mass="14045">MRWSTEVLFKDSQQVQKERLAQSVTVAFDILERMIPNPGVFVLEIPAQNSDLFFLSLCRLELFIQQRALNFEYMRRGIDIKVEASTVDHYEDVNLSTKLNQQDQPHENRRDENLHVPVR</sequence>
<organism evidence="2 3">
    <name type="scientific">Gimesia benthica</name>
    <dbReference type="NCBI Taxonomy" id="2608982"/>
    <lineage>
        <taxon>Bacteria</taxon>
        <taxon>Pseudomonadati</taxon>
        <taxon>Planctomycetota</taxon>
        <taxon>Planctomycetia</taxon>
        <taxon>Planctomycetales</taxon>
        <taxon>Planctomycetaceae</taxon>
        <taxon>Gimesia</taxon>
    </lineage>
</organism>